<gene>
    <name evidence="4" type="ORF">L2A60_14320</name>
</gene>
<dbReference type="SUPFAM" id="SSF116734">
    <property type="entry name" value="DNA methylase specificity domain"/>
    <property type="match status" value="1"/>
</dbReference>
<proteinExistence type="predicted"/>
<evidence type="ECO:0000256" key="1">
    <source>
        <dbReference type="ARBA" id="ARBA00022747"/>
    </source>
</evidence>
<protein>
    <submittedName>
        <fullName evidence="4">Restriction endonuclease subunit S</fullName>
    </submittedName>
</protein>
<keyword evidence="5" id="KW-1185">Reference proteome</keyword>
<feature type="region of interest" description="Disordered" evidence="3">
    <location>
        <begin position="266"/>
        <end position="285"/>
    </location>
</feature>
<evidence type="ECO:0000313" key="4">
    <source>
        <dbReference type="EMBL" id="MCF3947852.1"/>
    </source>
</evidence>
<sequence length="285" mass="31981">MRLLHSAIMWVGDMKVVKLARDALKAAGRWDIDFHLPSEGIRQFRKDALRRVDTLADVAIEKRDPTSNPEMMFQYIDIASVDVTTGSIVSPQELLGEEAPSRARKVVSAFDIIVSTCRPTRGAIAVVPVELHNQIASTAFTVIRPKPGINPYYLYFALRLPSTLEQFRKWSTGSSYPAILDDDVRKTLVPMVGQVEQDAIADEVMRAFRERSEAIRLANDRWNDTLARLAEQIAAQVQHQQPAESDFSLDMIERLRENLPALTFDVPQRKGRASGNDQPDLLAVA</sequence>
<dbReference type="RefSeq" id="WP_235705136.1">
    <property type="nucleotide sequence ID" value="NZ_JAKGBZ010000032.1"/>
</dbReference>
<organism evidence="4 5">
    <name type="scientific">Acidiphilium iwatense</name>
    <dbReference type="NCBI Taxonomy" id="768198"/>
    <lineage>
        <taxon>Bacteria</taxon>
        <taxon>Pseudomonadati</taxon>
        <taxon>Pseudomonadota</taxon>
        <taxon>Alphaproteobacteria</taxon>
        <taxon>Acetobacterales</taxon>
        <taxon>Acidocellaceae</taxon>
        <taxon>Acidiphilium</taxon>
    </lineage>
</organism>
<accession>A0ABS9DYL9</accession>
<dbReference type="InterPro" id="IPR052021">
    <property type="entry name" value="Type-I_RS_S_subunit"/>
</dbReference>
<name>A0ABS9DYL9_9PROT</name>
<keyword evidence="1" id="KW-0680">Restriction system</keyword>
<dbReference type="PANTHER" id="PTHR30408">
    <property type="entry name" value="TYPE-1 RESTRICTION ENZYME ECOKI SPECIFICITY PROTEIN"/>
    <property type="match status" value="1"/>
</dbReference>
<evidence type="ECO:0000256" key="2">
    <source>
        <dbReference type="ARBA" id="ARBA00023125"/>
    </source>
</evidence>
<dbReference type="GO" id="GO:0004519">
    <property type="term" value="F:endonuclease activity"/>
    <property type="evidence" value="ECO:0007669"/>
    <property type="project" value="UniProtKB-KW"/>
</dbReference>
<evidence type="ECO:0000313" key="5">
    <source>
        <dbReference type="Proteomes" id="UP001521209"/>
    </source>
</evidence>
<dbReference type="EMBL" id="JAKGBZ010000032">
    <property type="protein sequence ID" value="MCF3947852.1"/>
    <property type="molecule type" value="Genomic_DNA"/>
</dbReference>
<dbReference type="PANTHER" id="PTHR30408:SF12">
    <property type="entry name" value="TYPE I RESTRICTION ENZYME MJAVIII SPECIFICITY SUBUNIT"/>
    <property type="match status" value="1"/>
</dbReference>
<dbReference type="Gene3D" id="3.90.220.20">
    <property type="entry name" value="DNA methylase specificity domains"/>
    <property type="match status" value="1"/>
</dbReference>
<keyword evidence="4" id="KW-0540">Nuclease</keyword>
<keyword evidence="4" id="KW-0255">Endonuclease</keyword>
<reference evidence="4 5" key="1">
    <citation type="submission" date="2022-01" db="EMBL/GenBank/DDBJ databases">
        <authorList>
            <person name="Won M."/>
            <person name="Kim S.-J."/>
            <person name="Kwon S.-W."/>
        </authorList>
    </citation>
    <scope>NUCLEOTIDE SEQUENCE [LARGE SCALE GENOMIC DNA]</scope>
    <source>
        <strain evidence="4 5">KCTC 23505</strain>
    </source>
</reference>
<dbReference type="Proteomes" id="UP001521209">
    <property type="component" value="Unassembled WGS sequence"/>
</dbReference>
<dbReference type="InterPro" id="IPR044946">
    <property type="entry name" value="Restrct_endonuc_typeI_TRD_sf"/>
</dbReference>
<dbReference type="CDD" id="cd16961">
    <property type="entry name" value="RMtype1_S_TRD-CR_like"/>
    <property type="match status" value="1"/>
</dbReference>
<keyword evidence="2" id="KW-0238">DNA-binding</keyword>
<comment type="caution">
    <text evidence="4">The sequence shown here is derived from an EMBL/GenBank/DDBJ whole genome shotgun (WGS) entry which is preliminary data.</text>
</comment>
<evidence type="ECO:0000256" key="3">
    <source>
        <dbReference type="SAM" id="MobiDB-lite"/>
    </source>
</evidence>
<keyword evidence="4" id="KW-0378">Hydrolase</keyword>